<dbReference type="InterPro" id="IPR032675">
    <property type="entry name" value="LRR_dom_sf"/>
</dbReference>
<evidence type="ECO:0000313" key="5">
    <source>
        <dbReference type="EMBL" id="KAL3769844.1"/>
    </source>
</evidence>
<evidence type="ECO:0000256" key="3">
    <source>
        <dbReference type="ARBA" id="ARBA00023212"/>
    </source>
</evidence>
<sequence>MSETRYFNPKITQLEVADFEDHRYATDYEGDDWEGFGNAIGRNTHLEEITIGLMQQERLLSVLPGLALNRSIKKLNIMGSHLSDGEVWENLIPFFNNNQAFECLEVIEEVETRWPAHHLFQSAWAPALQRFHTLKEFNVVDDGSGSGFESVIEALNGHTGLTKLSCSWVDIRLEGWAALGTLLQSPRFNLTTLHLIGTEIDVGEGEHIILANGLAGNATLKDLDISNNHWLETTGWQAIFDALQSSRCSLEKLSLGGNVIDDDAVLSLLSVLQRHTATLKILDLSNNSDRINNSMTDEGLKTLVNALSNILCNSSSIMSTYQSNHTLETVRIDSVGKDAVDSVWYMAVESVWSLLHLNREESKNDVARIKIIKAHFSGIDVNLKPFADMGTNVLPHAIAWMARVSNSRARATLRFPDGMSVMYQFLSTTPTLLERFFSHYSSSSRESRLSEDLSSVVSIRQPTGGKATTSDHLSHLRE</sequence>
<dbReference type="EMBL" id="JALLAZ020001644">
    <property type="protein sequence ID" value="KAL3769844.1"/>
    <property type="molecule type" value="Genomic_DNA"/>
</dbReference>
<dbReference type="InterPro" id="IPR052410">
    <property type="entry name" value="DRC5"/>
</dbReference>
<dbReference type="Proteomes" id="UP001530315">
    <property type="component" value="Unassembled WGS sequence"/>
</dbReference>
<reference evidence="5 6" key="1">
    <citation type="submission" date="2024-10" db="EMBL/GenBank/DDBJ databases">
        <title>Updated reference genomes for cyclostephanoid diatoms.</title>
        <authorList>
            <person name="Roberts W.R."/>
            <person name="Alverson A.J."/>
        </authorList>
    </citation>
    <scope>NUCLEOTIDE SEQUENCE [LARGE SCALE GENOMIC DNA]</scope>
    <source>
        <strain evidence="5 6">AJA276-08</strain>
    </source>
</reference>
<accession>A0ABD3N2I6</accession>
<gene>
    <name evidence="5" type="ORF">ACHAW5_000716</name>
</gene>
<dbReference type="GO" id="GO:0005856">
    <property type="term" value="C:cytoskeleton"/>
    <property type="evidence" value="ECO:0007669"/>
    <property type="project" value="UniProtKB-SubCell"/>
</dbReference>
<dbReference type="PANTHER" id="PTHR24107">
    <property type="entry name" value="YNEIN REGULATORY COMPLEX SUBUNIT 5"/>
    <property type="match status" value="1"/>
</dbReference>
<organism evidence="5 6">
    <name type="scientific">Stephanodiscus triporus</name>
    <dbReference type="NCBI Taxonomy" id="2934178"/>
    <lineage>
        <taxon>Eukaryota</taxon>
        <taxon>Sar</taxon>
        <taxon>Stramenopiles</taxon>
        <taxon>Ochrophyta</taxon>
        <taxon>Bacillariophyta</taxon>
        <taxon>Coscinodiscophyceae</taxon>
        <taxon>Thalassiosirophycidae</taxon>
        <taxon>Stephanodiscales</taxon>
        <taxon>Stephanodiscaceae</taxon>
        <taxon>Stephanodiscus</taxon>
    </lineage>
</organism>
<dbReference type="SUPFAM" id="SSF52047">
    <property type="entry name" value="RNI-like"/>
    <property type="match status" value="1"/>
</dbReference>
<name>A0ABD3N2I6_9STRA</name>
<evidence type="ECO:0000313" key="6">
    <source>
        <dbReference type="Proteomes" id="UP001530315"/>
    </source>
</evidence>
<dbReference type="PANTHER" id="PTHR24107:SF2">
    <property type="entry name" value="NLR FAMILY CARD DOMAIN CONTAINING 3"/>
    <property type="match status" value="1"/>
</dbReference>
<keyword evidence="6" id="KW-1185">Reference proteome</keyword>
<feature type="region of interest" description="Disordered" evidence="4">
    <location>
        <begin position="454"/>
        <end position="478"/>
    </location>
</feature>
<keyword evidence="2" id="KW-0963">Cytoplasm</keyword>
<evidence type="ECO:0000256" key="2">
    <source>
        <dbReference type="ARBA" id="ARBA00022490"/>
    </source>
</evidence>
<keyword evidence="3" id="KW-0206">Cytoskeleton</keyword>
<protein>
    <submittedName>
        <fullName evidence="5">Uncharacterized protein</fullName>
    </submittedName>
</protein>
<dbReference type="SMART" id="SM00368">
    <property type="entry name" value="LRR_RI"/>
    <property type="match status" value="3"/>
</dbReference>
<dbReference type="AlphaFoldDB" id="A0ABD3N2I6"/>
<comment type="subcellular location">
    <subcellularLocation>
        <location evidence="1">Cytoplasm</location>
        <location evidence="1">Cytoskeleton</location>
    </subcellularLocation>
</comment>
<comment type="caution">
    <text evidence="5">The sequence shown here is derived from an EMBL/GenBank/DDBJ whole genome shotgun (WGS) entry which is preliminary data.</text>
</comment>
<evidence type="ECO:0000256" key="1">
    <source>
        <dbReference type="ARBA" id="ARBA00004245"/>
    </source>
</evidence>
<dbReference type="Gene3D" id="3.80.10.10">
    <property type="entry name" value="Ribonuclease Inhibitor"/>
    <property type="match status" value="1"/>
</dbReference>
<evidence type="ECO:0000256" key="4">
    <source>
        <dbReference type="SAM" id="MobiDB-lite"/>
    </source>
</evidence>
<proteinExistence type="predicted"/>